<dbReference type="GO" id="GO:0009313">
    <property type="term" value="P:oligosaccharide catabolic process"/>
    <property type="evidence" value="ECO:0007669"/>
    <property type="project" value="TreeGrafter"/>
</dbReference>
<dbReference type="FunFam" id="2.70.98.30:FF:000010">
    <property type="entry name" value="Cytosolic alpha-mannosidase"/>
    <property type="match status" value="1"/>
</dbReference>
<dbReference type="InterPro" id="IPR011330">
    <property type="entry name" value="Glyco_hydro/deAcase_b/a-brl"/>
</dbReference>
<reference evidence="6 7" key="1">
    <citation type="submission" date="2017-05" db="EMBL/GenBank/DDBJ databases">
        <title>The Genome Sequence of Enterococcus sp. 8G7_MSG3316.</title>
        <authorList>
            <consortium name="The Broad Institute Genomics Platform"/>
            <consortium name="The Broad Institute Genomic Center for Infectious Diseases"/>
            <person name="Earl A."/>
            <person name="Manson A."/>
            <person name="Schwartman J."/>
            <person name="Gilmore M."/>
            <person name="Abouelleil A."/>
            <person name="Cao P."/>
            <person name="Chapman S."/>
            <person name="Cusick C."/>
            <person name="Shea T."/>
            <person name="Young S."/>
            <person name="Neafsey D."/>
            <person name="Nusbaum C."/>
            <person name="Birren B."/>
        </authorList>
    </citation>
    <scope>NUCLEOTIDE SEQUENCE [LARGE SCALE GENOMIC DNA]</scope>
    <source>
        <strain evidence="6 7">8G7_MSG3316</strain>
    </source>
</reference>
<comment type="similarity">
    <text evidence="1">Belongs to the glycosyl hydrolase 38 family.</text>
</comment>
<dbReference type="Proteomes" id="UP000195043">
    <property type="component" value="Unassembled WGS sequence"/>
</dbReference>
<feature type="domain" description="Glycoside hydrolase family 38 central" evidence="5">
    <location>
        <begin position="521"/>
        <end position="599"/>
    </location>
</feature>
<dbReference type="InterPro" id="IPR028995">
    <property type="entry name" value="Glyco_hydro_57/38_cen_sf"/>
</dbReference>
<dbReference type="PANTHER" id="PTHR46017">
    <property type="entry name" value="ALPHA-MANNOSIDASE 2C1"/>
    <property type="match status" value="1"/>
</dbReference>
<dbReference type="CDD" id="cd10789">
    <property type="entry name" value="GH38N_AMII_ER_cytosolic"/>
    <property type="match status" value="1"/>
</dbReference>
<evidence type="ECO:0000259" key="5">
    <source>
        <dbReference type="SMART" id="SM00872"/>
    </source>
</evidence>
<dbReference type="FunFam" id="3.20.110.10:FF:000002">
    <property type="entry name" value="alpha-mannosidase 2C1 isoform X1"/>
    <property type="match status" value="1"/>
</dbReference>
<dbReference type="Gene3D" id="2.70.98.30">
    <property type="entry name" value="Golgi alpha-mannosidase II, domain 4"/>
    <property type="match status" value="1"/>
</dbReference>
<dbReference type="RefSeq" id="WP_086273598.1">
    <property type="nucleotide sequence ID" value="NZ_NGKU01000001.1"/>
</dbReference>
<evidence type="ECO:0000256" key="1">
    <source>
        <dbReference type="ARBA" id="ARBA00009792"/>
    </source>
</evidence>
<dbReference type="Gene3D" id="3.20.110.10">
    <property type="entry name" value="Glycoside hydrolase 38, N terminal domain"/>
    <property type="match status" value="1"/>
</dbReference>
<protein>
    <recommendedName>
        <fullName evidence="5">Glycoside hydrolase family 38 central domain-containing protein</fullName>
    </recommendedName>
</protein>
<proteinExistence type="inferred from homology"/>
<dbReference type="GO" id="GO:0004559">
    <property type="term" value="F:alpha-mannosidase activity"/>
    <property type="evidence" value="ECO:0007669"/>
    <property type="project" value="InterPro"/>
</dbReference>
<dbReference type="InterPro" id="IPR015341">
    <property type="entry name" value="Glyco_hydro_38_cen"/>
</dbReference>
<dbReference type="Pfam" id="PF07748">
    <property type="entry name" value="Glyco_hydro_38C"/>
    <property type="match status" value="1"/>
</dbReference>
<dbReference type="GO" id="GO:0046872">
    <property type="term" value="F:metal ion binding"/>
    <property type="evidence" value="ECO:0007669"/>
    <property type="project" value="UniProtKB-KW"/>
</dbReference>
<dbReference type="GO" id="GO:0030246">
    <property type="term" value="F:carbohydrate binding"/>
    <property type="evidence" value="ECO:0007669"/>
    <property type="project" value="InterPro"/>
</dbReference>
<dbReference type="PANTHER" id="PTHR46017:SF1">
    <property type="entry name" value="ALPHA-MANNOSIDASE 2C1"/>
    <property type="match status" value="1"/>
</dbReference>
<dbReference type="InterPro" id="IPR011013">
    <property type="entry name" value="Gal_mutarotase_sf_dom"/>
</dbReference>
<dbReference type="Gene3D" id="1.20.1270.50">
    <property type="entry name" value="Glycoside hydrolase family 38, central domain"/>
    <property type="match status" value="1"/>
</dbReference>
<sequence length="1024" mass="118856">MNMFLQEEKLQRRIHELATLRFRNKRDLDIWQIQEDMSKEETDPPQSFVDTQFFRLGDSWKGRDRYLWLQATVDVSNSDNICYFDFGKTGGGGNSGFEALLYVDGVPVQGIDSNHQEYIFQPSEIGKTLTLNLKLWSGLEGGGEKRQLTHTFNQAFIGKLDSDANAFYAMSQMILETVSQLTEDHAYKYRLLRLLTEAWQLVDWRVKGDESFYESIVCANQYLGVQLEKLPKNELVTVTAVGHTHIDLAWLWRLKHTREKVIRSFSTVLKLMKEYPEYVFLQSQPQLYQFIKEDAPDIYRQIKERAMEGRWEVEGAMWVEADCNIPSGESLVRQILYGKKFIKEEFGHESSYLWLPDVFGYSWALPQILKKSGIKTFMTTKISWNQYNRMPNDTFLWKGMDGSEILTHFITTPVPGGRSWTEKSNWFYTYNGTLTPETVLGIYRGYQNKALNQQLLLSYGHGDGGGGVTREMLENRRQMAKIPGLPQINTGRADVYFDQLHETVNEQAAYLPKWDGELYLEYHRGTYTSQAYIKMMNRYFEIQLRELEALYSCQTLTKRSSYPNEIFEKIWKNVLKNQFHDIIPGSSIAEVYRDYRKDAETCMETIAELKENLQAKHQPLTLVNTAGWSRHSLVKTTTLAPRPKHSVQLGEDCYSVHRIDALDAVSFAGNECKLSSEQTVLLQNNKAETTYYYLEWNQAGQLTRVFDKENKKEVLLGKGNVFQLFEDKPINFDAWDIDLFYQEKMTEITGSTWQLKENNPIFAIFTVQATFGQSTIQQDILLYQHTKRIDFVTEVDWQERQQLLKVKFDVNIRATEATYDIQHGNVKRPTHWNTSWDTAKFETVGHQWADLSQTNYGVALMNDCKYGYDIKENQMRLSLLKGAIYPDPHADLGKHRFTYSLFPHKGDFVTGKVVEEAWEINAPLTLMNADTDLIPFELKAEEGLVVDTIKQAENGEGWIIRCYDHIGADRTCVLTYTGERQVVWQETSMMEEPIEAEKNTPIELVLKPYEVKTIKIKEIHQAYS</sequence>
<keyword evidence="4" id="KW-0326">Glycosidase</keyword>
<organism evidence="6 7">
    <name type="scientific">Candidatus Enterococcus testudinis</name>
    <dbReference type="NCBI Taxonomy" id="1834191"/>
    <lineage>
        <taxon>Bacteria</taxon>
        <taxon>Bacillati</taxon>
        <taxon>Bacillota</taxon>
        <taxon>Bacilli</taxon>
        <taxon>Lactobacillales</taxon>
        <taxon>Enterococcaceae</taxon>
        <taxon>Enterococcus</taxon>
    </lineage>
</organism>
<dbReference type="FunFam" id="1.20.1270.50:FF:000004">
    <property type="entry name" value="alpha-mannosidase 2C1 isoform X1"/>
    <property type="match status" value="1"/>
</dbReference>
<dbReference type="Pfam" id="PF17677">
    <property type="entry name" value="Glyco_hydro38C2"/>
    <property type="match status" value="1"/>
</dbReference>
<dbReference type="SUPFAM" id="SSF88688">
    <property type="entry name" value="Families 57/38 glycoside transferase middle domain"/>
    <property type="match status" value="1"/>
</dbReference>
<dbReference type="Gene3D" id="2.60.40.2220">
    <property type="match status" value="1"/>
</dbReference>
<comment type="caution">
    <text evidence="6">The sequence shown here is derived from an EMBL/GenBank/DDBJ whole genome shotgun (WGS) entry which is preliminary data.</text>
</comment>
<keyword evidence="7" id="KW-1185">Reference proteome</keyword>
<keyword evidence="3" id="KW-0378">Hydrolase</keyword>
<dbReference type="SUPFAM" id="SSF88713">
    <property type="entry name" value="Glycoside hydrolase/deacetylase"/>
    <property type="match status" value="1"/>
</dbReference>
<evidence type="ECO:0000256" key="4">
    <source>
        <dbReference type="ARBA" id="ARBA00023295"/>
    </source>
</evidence>
<evidence type="ECO:0000313" key="6">
    <source>
        <dbReference type="EMBL" id="OTN75551.1"/>
    </source>
</evidence>
<dbReference type="InterPro" id="IPR011682">
    <property type="entry name" value="Glyco_hydro_38_C"/>
</dbReference>
<name>A0A242A492_9ENTE</name>
<dbReference type="EMBL" id="NGKU01000001">
    <property type="protein sequence ID" value="OTN75551.1"/>
    <property type="molecule type" value="Genomic_DNA"/>
</dbReference>
<dbReference type="Pfam" id="PF01074">
    <property type="entry name" value="Glyco_hydro_38N"/>
    <property type="match status" value="1"/>
</dbReference>
<dbReference type="InterPro" id="IPR000602">
    <property type="entry name" value="Glyco_hydro_38_N"/>
</dbReference>
<evidence type="ECO:0000256" key="2">
    <source>
        <dbReference type="ARBA" id="ARBA00022723"/>
    </source>
</evidence>
<dbReference type="AlphaFoldDB" id="A0A242A492"/>
<dbReference type="InterPro" id="IPR037094">
    <property type="entry name" value="Glyco_hydro_38_cen_sf"/>
</dbReference>
<dbReference type="STRING" id="1834191.A5886_000625"/>
<dbReference type="OrthoDB" id="9772207at2"/>
<evidence type="ECO:0000256" key="3">
    <source>
        <dbReference type="ARBA" id="ARBA00022801"/>
    </source>
</evidence>
<dbReference type="SUPFAM" id="SSF74650">
    <property type="entry name" value="Galactose mutarotase-like"/>
    <property type="match status" value="1"/>
</dbReference>
<dbReference type="GO" id="GO:0006013">
    <property type="term" value="P:mannose metabolic process"/>
    <property type="evidence" value="ECO:0007669"/>
    <property type="project" value="InterPro"/>
</dbReference>
<dbReference type="SMART" id="SM00872">
    <property type="entry name" value="Alpha-mann_mid"/>
    <property type="match status" value="1"/>
</dbReference>
<keyword evidence="2" id="KW-0479">Metal-binding</keyword>
<evidence type="ECO:0000313" key="7">
    <source>
        <dbReference type="Proteomes" id="UP000195043"/>
    </source>
</evidence>
<dbReference type="InterPro" id="IPR041147">
    <property type="entry name" value="GH38_C"/>
</dbReference>
<dbReference type="Pfam" id="PF09261">
    <property type="entry name" value="Alpha-mann_mid"/>
    <property type="match status" value="1"/>
</dbReference>
<gene>
    <name evidence="6" type="ORF">A5886_000625</name>
</gene>
<dbReference type="InterPro" id="IPR027291">
    <property type="entry name" value="Glyco_hydro_38_N_sf"/>
</dbReference>
<accession>A0A242A492</accession>